<feature type="domain" description="F-box" evidence="1">
    <location>
        <begin position="1"/>
        <end position="46"/>
    </location>
</feature>
<dbReference type="STRING" id="71717.A0A4Y7SMD2"/>
<dbReference type="EMBL" id="QPFP01000084">
    <property type="protein sequence ID" value="TEB22922.1"/>
    <property type="molecule type" value="Genomic_DNA"/>
</dbReference>
<dbReference type="Pfam" id="PF00646">
    <property type="entry name" value="F-box"/>
    <property type="match status" value="1"/>
</dbReference>
<evidence type="ECO:0000313" key="2">
    <source>
        <dbReference type="EMBL" id="TEB22922.1"/>
    </source>
</evidence>
<dbReference type="AlphaFoldDB" id="A0A4Y7SMD2"/>
<reference evidence="2 3" key="1">
    <citation type="journal article" date="2019" name="Nat. Ecol. Evol.">
        <title>Megaphylogeny resolves global patterns of mushroom evolution.</title>
        <authorList>
            <person name="Varga T."/>
            <person name="Krizsan K."/>
            <person name="Foldi C."/>
            <person name="Dima B."/>
            <person name="Sanchez-Garcia M."/>
            <person name="Sanchez-Ramirez S."/>
            <person name="Szollosi G.J."/>
            <person name="Szarkandi J.G."/>
            <person name="Papp V."/>
            <person name="Albert L."/>
            <person name="Andreopoulos W."/>
            <person name="Angelini C."/>
            <person name="Antonin V."/>
            <person name="Barry K.W."/>
            <person name="Bougher N.L."/>
            <person name="Buchanan P."/>
            <person name="Buyck B."/>
            <person name="Bense V."/>
            <person name="Catcheside P."/>
            <person name="Chovatia M."/>
            <person name="Cooper J."/>
            <person name="Damon W."/>
            <person name="Desjardin D."/>
            <person name="Finy P."/>
            <person name="Geml J."/>
            <person name="Haridas S."/>
            <person name="Hughes K."/>
            <person name="Justo A."/>
            <person name="Karasinski D."/>
            <person name="Kautmanova I."/>
            <person name="Kiss B."/>
            <person name="Kocsube S."/>
            <person name="Kotiranta H."/>
            <person name="LaButti K.M."/>
            <person name="Lechner B.E."/>
            <person name="Liimatainen K."/>
            <person name="Lipzen A."/>
            <person name="Lukacs Z."/>
            <person name="Mihaltcheva S."/>
            <person name="Morgado L.N."/>
            <person name="Niskanen T."/>
            <person name="Noordeloos M.E."/>
            <person name="Ohm R.A."/>
            <person name="Ortiz-Santana B."/>
            <person name="Ovrebo C."/>
            <person name="Racz N."/>
            <person name="Riley R."/>
            <person name="Savchenko A."/>
            <person name="Shiryaev A."/>
            <person name="Soop K."/>
            <person name="Spirin V."/>
            <person name="Szebenyi C."/>
            <person name="Tomsovsky M."/>
            <person name="Tulloss R.E."/>
            <person name="Uehling J."/>
            <person name="Grigoriev I.V."/>
            <person name="Vagvolgyi C."/>
            <person name="Papp T."/>
            <person name="Martin F.M."/>
            <person name="Miettinen O."/>
            <person name="Hibbett D.S."/>
            <person name="Nagy L.G."/>
        </authorList>
    </citation>
    <scope>NUCLEOTIDE SEQUENCE [LARGE SCALE GENOMIC DNA]</scope>
    <source>
        <strain evidence="2 3">FP101781</strain>
    </source>
</reference>
<dbReference type="Gene3D" id="1.20.1280.50">
    <property type="match status" value="1"/>
</dbReference>
<sequence>MFLNLPQEVVIEVLKWLDCSSLLACRSVCCVLRGVVDEEPSLQLELELRKSGLSYAADDGLPIDIVGRLRQLRTHWKGLAWTGRYEHTVKGHCNAYELVDGLFVKTDSEGRLLVLELPTTSSPFYRVLVDEEVGFQPGDFTLDPTQDLIAFLKVEPGANLFAAPETTASLRLLSISRLQDHPEATKTSFYFNVYTDVVLGSSLHGAITQIAGNLVGVFVCSASGARLMIWNWKNGKLVGDSSHSHLTPGAHSFTFVSPDLFYVTSVDDSGIIALYSVDSSGATTGFTHVASLVLPALQANISLHSFSCHTEQLLAKKSVRTSSTLPRKQLHSFTLTFVDESDFSQEAFLMLATASLFLDYHSLYMAQGAQAPVIASWDDWGPFHTRFLSANTSYHWLRYVHGQRVVLPFEDHQLEILDFNVQSESELAAPTVLPRDRVFEDMVVSRLPYFRATKVLQEYYHGLMIDNNRLIGLSVSINPGPGVPILT</sequence>
<dbReference type="InterPro" id="IPR001810">
    <property type="entry name" value="F-box_dom"/>
</dbReference>
<dbReference type="SMART" id="SM00256">
    <property type="entry name" value="FBOX"/>
    <property type="match status" value="1"/>
</dbReference>
<dbReference type="InterPro" id="IPR036047">
    <property type="entry name" value="F-box-like_dom_sf"/>
</dbReference>
<accession>A0A4Y7SMD2</accession>
<organism evidence="2 3">
    <name type="scientific">Coprinellus micaceus</name>
    <name type="common">Glistening ink-cap mushroom</name>
    <name type="synonym">Coprinus micaceus</name>
    <dbReference type="NCBI Taxonomy" id="71717"/>
    <lineage>
        <taxon>Eukaryota</taxon>
        <taxon>Fungi</taxon>
        <taxon>Dikarya</taxon>
        <taxon>Basidiomycota</taxon>
        <taxon>Agaricomycotina</taxon>
        <taxon>Agaricomycetes</taxon>
        <taxon>Agaricomycetidae</taxon>
        <taxon>Agaricales</taxon>
        <taxon>Agaricineae</taxon>
        <taxon>Psathyrellaceae</taxon>
        <taxon>Coprinellus</taxon>
    </lineage>
</organism>
<name>A0A4Y7SMD2_COPMI</name>
<proteinExistence type="predicted"/>
<evidence type="ECO:0000313" key="3">
    <source>
        <dbReference type="Proteomes" id="UP000298030"/>
    </source>
</evidence>
<protein>
    <recommendedName>
        <fullName evidence="1">F-box domain-containing protein</fullName>
    </recommendedName>
</protein>
<dbReference type="Proteomes" id="UP000298030">
    <property type="component" value="Unassembled WGS sequence"/>
</dbReference>
<dbReference type="PROSITE" id="PS50181">
    <property type="entry name" value="FBOX"/>
    <property type="match status" value="1"/>
</dbReference>
<gene>
    <name evidence="2" type="ORF">FA13DRAFT_1640608</name>
</gene>
<evidence type="ECO:0000259" key="1">
    <source>
        <dbReference type="PROSITE" id="PS50181"/>
    </source>
</evidence>
<comment type="caution">
    <text evidence="2">The sequence shown here is derived from an EMBL/GenBank/DDBJ whole genome shotgun (WGS) entry which is preliminary data.</text>
</comment>
<dbReference type="OrthoDB" id="2745718at2759"/>
<keyword evidence="3" id="KW-1185">Reference proteome</keyword>
<dbReference type="SUPFAM" id="SSF81383">
    <property type="entry name" value="F-box domain"/>
    <property type="match status" value="1"/>
</dbReference>